<dbReference type="Gene3D" id="3.50.50.60">
    <property type="entry name" value="FAD/NAD(P)-binding domain"/>
    <property type="match status" value="1"/>
</dbReference>
<accession>A0A7Y0Q7F7</accession>
<dbReference type="AlphaFoldDB" id="A0A7Y0Q7F7"/>
<dbReference type="PANTHER" id="PTHR13847">
    <property type="entry name" value="SARCOSINE DEHYDROGENASE-RELATED"/>
    <property type="match status" value="1"/>
</dbReference>
<dbReference type="GO" id="GO:0005737">
    <property type="term" value="C:cytoplasm"/>
    <property type="evidence" value="ECO:0007669"/>
    <property type="project" value="TreeGrafter"/>
</dbReference>
<dbReference type="PANTHER" id="PTHR13847:SF281">
    <property type="entry name" value="FAD DEPENDENT OXIDOREDUCTASE DOMAIN-CONTAINING PROTEIN"/>
    <property type="match status" value="1"/>
</dbReference>
<dbReference type="EMBL" id="JABBXH010000003">
    <property type="protein sequence ID" value="NMP32151.1"/>
    <property type="molecule type" value="Genomic_DNA"/>
</dbReference>
<dbReference type="Pfam" id="PF01266">
    <property type="entry name" value="DAO"/>
    <property type="match status" value="1"/>
</dbReference>
<dbReference type="Gene3D" id="3.30.9.10">
    <property type="entry name" value="D-Amino Acid Oxidase, subunit A, domain 2"/>
    <property type="match status" value="1"/>
</dbReference>
<dbReference type="InterPro" id="IPR006076">
    <property type="entry name" value="FAD-dep_OxRdtase"/>
</dbReference>
<name>A0A7Y0Q7F7_9GAMM</name>
<gene>
    <name evidence="3" type="ORF">HII17_11275</name>
</gene>
<evidence type="ECO:0000313" key="4">
    <source>
        <dbReference type="Proteomes" id="UP000568664"/>
    </source>
</evidence>
<protein>
    <submittedName>
        <fullName evidence="3">FAD-binding oxidoreductase</fullName>
    </submittedName>
</protein>
<dbReference type="GO" id="GO:0016491">
    <property type="term" value="F:oxidoreductase activity"/>
    <property type="evidence" value="ECO:0007669"/>
    <property type="project" value="UniProtKB-KW"/>
</dbReference>
<evidence type="ECO:0000313" key="3">
    <source>
        <dbReference type="EMBL" id="NMP32151.1"/>
    </source>
</evidence>
<reference evidence="3 4" key="1">
    <citation type="submission" date="2020-04" db="EMBL/GenBank/DDBJ databases">
        <title>Thalassotalea sp. M1531, isolated from the surface of marine red alga.</title>
        <authorList>
            <person name="Pang L."/>
            <person name="Lu D.-C."/>
        </authorList>
    </citation>
    <scope>NUCLEOTIDE SEQUENCE [LARGE SCALE GENOMIC DNA]</scope>
    <source>
        <strain evidence="3 4">M1531</strain>
    </source>
</reference>
<dbReference type="SUPFAM" id="SSF51905">
    <property type="entry name" value="FAD/NAD(P)-binding domain"/>
    <property type="match status" value="1"/>
</dbReference>
<organism evidence="3 4">
    <name type="scientific">Thalassotalea algicola</name>
    <dbReference type="NCBI Taxonomy" id="2716224"/>
    <lineage>
        <taxon>Bacteria</taxon>
        <taxon>Pseudomonadati</taxon>
        <taxon>Pseudomonadota</taxon>
        <taxon>Gammaproteobacteria</taxon>
        <taxon>Alteromonadales</taxon>
        <taxon>Colwelliaceae</taxon>
        <taxon>Thalassotalea</taxon>
    </lineage>
</organism>
<evidence type="ECO:0000256" key="1">
    <source>
        <dbReference type="ARBA" id="ARBA00023002"/>
    </source>
</evidence>
<proteinExistence type="predicted"/>
<keyword evidence="1" id="KW-0560">Oxidoreductase</keyword>
<dbReference type="RefSeq" id="WP_169075466.1">
    <property type="nucleotide sequence ID" value="NZ_JABBXH010000003.1"/>
</dbReference>
<keyword evidence="4" id="KW-1185">Reference proteome</keyword>
<feature type="domain" description="FAD dependent oxidoreductase" evidence="2">
    <location>
        <begin position="42"/>
        <end position="401"/>
    </location>
</feature>
<sequence>MYDPLHDNIPGINVSYPHSYWADISGDAPKNDGELRGLHEADVVIIGAGFTGLSCAYHLAKEHGIKALVLEANQTAWGCSGRNAGFVLKSSGRKSFTDMAKQWGEEVMRGIYDEMAAGVDTVNGLIAQGIDCDVQPAGYLKVAHKPKKLNDLIALADIQKQQFGYEVEVLSQEEVRSQYMDDKNAYGAIRYQDGFGLNPLKLAWGYQLLARKAGAKIYTGTPVTHWTQTENSQVIKTPSAQIMAKKVVLATNGYTPKGFHPWVNNRFLPVLSQIIVTEPLTDEQIQACNWQTNNVVMDTRALKYYYRKLPDNRILFGGRGAITGKGAEDPYYAKRLLNVLKESFPALHTINYQYAWSGWICMSLDDIPHIFHNNEQNIFYAMGYCGAGLSFSAQAGKRLAEKVAEKTMPDLPIFNRHLPKFPFAPLRRVGQWGYFQYGKMKDKYC</sequence>
<comment type="caution">
    <text evidence="3">The sequence shown here is derived from an EMBL/GenBank/DDBJ whole genome shotgun (WGS) entry which is preliminary data.</text>
</comment>
<dbReference type="Proteomes" id="UP000568664">
    <property type="component" value="Unassembled WGS sequence"/>
</dbReference>
<evidence type="ECO:0000259" key="2">
    <source>
        <dbReference type="Pfam" id="PF01266"/>
    </source>
</evidence>
<dbReference type="InterPro" id="IPR036188">
    <property type="entry name" value="FAD/NAD-bd_sf"/>
</dbReference>